<keyword evidence="4" id="KW-1185">Reference proteome</keyword>
<sequence length="157" mass="17084">MNQTMPYSPSPYGTPSADPAATQNTRVSDLAIDMLRRTKGWVKFLSILGFIGSGFMILGAIGIFSMGNTIGGGFGVGIGVIYLAMSALYIYPCVLLWQYGSSINKLMQSRESIDLETALDKQRGFWKFVSIMAIIIISVYLMMILFFIGLGASGLAR</sequence>
<keyword evidence="2" id="KW-0472">Membrane</keyword>
<dbReference type="AlphaFoldDB" id="A0A1M6NSJ0"/>
<protein>
    <recommendedName>
        <fullName evidence="5">DUF5362 domain-containing protein</fullName>
    </recommendedName>
</protein>
<organism evidence="3 4">
    <name type="scientific">Rubritalea squalenifaciens DSM 18772</name>
    <dbReference type="NCBI Taxonomy" id="1123071"/>
    <lineage>
        <taxon>Bacteria</taxon>
        <taxon>Pseudomonadati</taxon>
        <taxon>Verrucomicrobiota</taxon>
        <taxon>Verrucomicrobiia</taxon>
        <taxon>Verrucomicrobiales</taxon>
        <taxon>Rubritaleaceae</taxon>
        <taxon>Rubritalea</taxon>
    </lineage>
</organism>
<name>A0A1M6NSJ0_9BACT</name>
<evidence type="ECO:0000256" key="2">
    <source>
        <dbReference type="SAM" id="Phobius"/>
    </source>
</evidence>
<reference evidence="3 4" key="1">
    <citation type="submission" date="2016-11" db="EMBL/GenBank/DDBJ databases">
        <authorList>
            <person name="Jaros S."/>
            <person name="Januszkiewicz K."/>
            <person name="Wedrychowicz H."/>
        </authorList>
    </citation>
    <scope>NUCLEOTIDE SEQUENCE [LARGE SCALE GENOMIC DNA]</scope>
    <source>
        <strain evidence="3 4">DSM 18772</strain>
    </source>
</reference>
<feature type="transmembrane region" description="Helical" evidence="2">
    <location>
        <begin position="128"/>
        <end position="152"/>
    </location>
</feature>
<dbReference type="STRING" id="1123071.SAMN02745181_2952"/>
<dbReference type="InParanoid" id="A0A1M6NSJ0"/>
<dbReference type="Proteomes" id="UP000184510">
    <property type="component" value="Unassembled WGS sequence"/>
</dbReference>
<evidence type="ECO:0000313" key="4">
    <source>
        <dbReference type="Proteomes" id="UP000184510"/>
    </source>
</evidence>
<feature type="transmembrane region" description="Helical" evidence="2">
    <location>
        <begin position="70"/>
        <end position="97"/>
    </location>
</feature>
<keyword evidence="2" id="KW-1133">Transmembrane helix</keyword>
<proteinExistence type="predicted"/>
<feature type="compositionally biased region" description="Polar residues" evidence="1">
    <location>
        <begin position="1"/>
        <end position="13"/>
    </location>
</feature>
<evidence type="ECO:0000313" key="3">
    <source>
        <dbReference type="EMBL" id="SHJ98625.1"/>
    </source>
</evidence>
<gene>
    <name evidence="3" type="ORF">SAMN02745181_2952</name>
</gene>
<evidence type="ECO:0000256" key="1">
    <source>
        <dbReference type="SAM" id="MobiDB-lite"/>
    </source>
</evidence>
<dbReference type="OrthoDB" id="199350at2"/>
<keyword evidence="2" id="KW-0812">Transmembrane</keyword>
<evidence type="ECO:0008006" key="5">
    <source>
        <dbReference type="Google" id="ProtNLM"/>
    </source>
</evidence>
<dbReference type="RefSeq" id="WP_143184519.1">
    <property type="nucleotide sequence ID" value="NZ_FQYR01000005.1"/>
</dbReference>
<dbReference type="EMBL" id="FQYR01000005">
    <property type="protein sequence ID" value="SHJ98625.1"/>
    <property type="molecule type" value="Genomic_DNA"/>
</dbReference>
<feature type="region of interest" description="Disordered" evidence="1">
    <location>
        <begin position="1"/>
        <end position="21"/>
    </location>
</feature>
<accession>A0A1M6NSJ0</accession>
<feature type="transmembrane region" description="Helical" evidence="2">
    <location>
        <begin position="44"/>
        <end position="64"/>
    </location>
</feature>